<dbReference type="AlphaFoldDB" id="A0A1Z5HPY4"/>
<name>A0A1Z5HPY4_9FIRM</name>
<dbReference type="Proteomes" id="UP000197032">
    <property type="component" value="Unassembled WGS sequence"/>
</dbReference>
<dbReference type="SUPFAM" id="SSF53335">
    <property type="entry name" value="S-adenosyl-L-methionine-dependent methyltransferases"/>
    <property type="match status" value="1"/>
</dbReference>
<comment type="caution">
    <text evidence="7">The sequence shown here is derived from an EMBL/GenBank/DDBJ whole genome shotgun (WGS) entry which is preliminary data.</text>
</comment>
<dbReference type="FunFam" id="2.40.50.140:FF:000097">
    <property type="entry name" value="23S rRNA (uracil(1939)-C(5))-methyltransferase RlmD"/>
    <property type="match status" value="1"/>
</dbReference>
<evidence type="ECO:0000313" key="7">
    <source>
        <dbReference type="EMBL" id="GAW91574.1"/>
    </source>
</evidence>
<dbReference type="PANTHER" id="PTHR11061:SF30">
    <property type="entry name" value="TRNA (URACIL(54)-C(5))-METHYLTRANSFERASE"/>
    <property type="match status" value="1"/>
</dbReference>
<organism evidence="7 8">
    <name type="scientific">Calderihabitans maritimus</name>
    <dbReference type="NCBI Taxonomy" id="1246530"/>
    <lineage>
        <taxon>Bacteria</taxon>
        <taxon>Bacillati</taxon>
        <taxon>Bacillota</taxon>
        <taxon>Clostridia</taxon>
        <taxon>Neomoorellales</taxon>
        <taxon>Calderihabitantaceae</taxon>
        <taxon>Calderihabitans</taxon>
    </lineage>
</organism>
<evidence type="ECO:0000313" key="8">
    <source>
        <dbReference type="Proteomes" id="UP000197032"/>
    </source>
</evidence>
<proteinExistence type="inferred from homology"/>
<dbReference type="FunFam" id="2.40.50.1070:FF:000003">
    <property type="entry name" value="23S rRNA (Uracil-5-)-methyltransferase RumA"/>
    <property type="match status" value="1"/>
</dbReference>
<dbReference type="Gene3D" id="3.40.50.150">
    <property type="entry name" value="Vaccinia Virus protein VP39"/>
    <property type="match status" value="1"/>
</dbReference>
<sequence>MEAWEKMASGVPVSVGQEVEICIDNINHQGEGVGRYRGFALFVPYTVPGEKILARVIQVKKNYARGELVEVLEKRRERVLPRCHNFGRCGGCHLQHIDYPSQLKIKRELVQEALRRIGGLQDVLVHPVIGMKEPWYYRNRVQLHVGERNGELVIGFYAPGTRRLVEAERCLLFPPELAPVIERMKQLFQHCGIKAYRHGKGILRHLVLKKSRSTGEVMLVVVTYTNSFPGGEMIAEKLMAEFPEVVSVLQNVNRSRSPLVLGPRFRLIKGKETIREKIGPFQFLISAPSFFQVNPEQTEILYHKVVEYIEPLKPETVVDVYCGTGTIAIFLSQTARKIIGIETVAAAVEDARVNAALNRVHNCEFRVGTAEEVIPELEREQLELQAVVLDPPRRGCDRRVLGAVARLNPRRIIYVSCDPATLARDLKILQELGYHARQVQPVDMFPHTYHIETVAQIDRLK</sequence>
<dbReference type="InterPro" id="IPR010280">
    <property type="entry name" value="U5_MeTrfase_fam"/>
</dbReference>
<dbReference type="GO" id="GO:0070041">
    <property type="term" value="F:rRNA (uridine-C5-)-methyltransferase activity"/>
    <property type="evidence" value="ECO:0007669"/>
    <property type="project" value="TreeGrafter"/>
</dbReference>
<dbReference type="CDD" id="cd02440">
    <property type="entry name" value="AdoMet_MTases"/>
    <property type="match status" value="1"/>
</dbReference>
<evidence type="ECO:0000256" key="4">
    <source>
        <dbReference type="PROSITE-ProRule" id="PRU01024"/>
    </source>
</evidence>
<dbReference type="PROSITE" id="PS01231">
    <property type="entry name" value="TRMA_2"/>
    <property type="match status" value="1"/>
</dbReference>
<accession>A0A1Z5HPY4</accession>
<dbReference type="GO" id="GO:0070475">
    <property type="term" value="P:rRNA base methylation"/>
    <property type="evidence" value="ECO:0007669"/>
    <property type="project" value="TreeGrafter"/>
</dbReference>
<evidence type="ECO:0000256" key="2">
    <source>
        <dbReference type="ARBA" id="ARBA00022679"/>
    </source>
</evidence>
<dbReference type="PROSITE" id="PS01230">
    <property type="entry name" value="TRMA_1"/>
    <property type="match status" value="1"/>
</dbReference>
<feature type="domain" description="TRAM" evidence="6">
    <location>
        <begin position="12"/>
        <end position="70"/>
    </location>
</feature>
<dbReference type="FunFam" id="3.40.50.150:FF:000009">
    <property type="entry name" value="23S rRNA (Uracil(1939)-C(5))-methyltransferase RlmD"/>
    <property type="match status" value="1"/>
</dbReference>
<dbReference type="PROSITE" id="PS51687">
    <property type="entry name" value="SAM_MT_RNA_M5U"/>
    <property type="match status" value="1"/>
</dbReference>
<dbReference type="Gene3D" id="2.40.50.1070">
    <property type="match status" value="1"/>
</dbReference>
<reference evidence="8" key="1">
    <citation type="journal article" date="2017" name="Appl. Environ. Microbiol.">
        <title>Genomic analysis of Calderihabitans maritimus KKC1, a thermophilic hydrogenogenic carboxydotrophic bacterium isolated from marine sediment.</title>
        <authorList>
            <person name="Omae K."/>
            <person name="Yoneda Y."/>
            <person name="Fukuyama Y."/>
            <person name="Yoshida T."/>
            <person name="Sako Y."/>
        </authorList>
    </citation>
    <scope>NUCLEOTIDE SEQUENCE [LARGE SCALE GENOMIC DNA]</scope>
    <source>
        <strain evidence="8">KKC1</strain>
    </source>
</reference>
<feature type="active site" description="Nucleophile" evidence="4">
    <location>
        <position position="417"/>
    </location>
</feature>
<gene>
    <name evidence="7" type="ORF">KKC1_07350</name>
</gene>
<keyword evidence="8" id="KW-1185">Reference proteome</keyword>
<evidence type="ECO:0000259" key="6">
    <source>
        <dbReference type="PROSITE" id="PS50926"/>
    </source>
</evidence>
<comment type="similarity">
    <text evidence="4">Belongs to the class I-like SAM-binding methyltransferase superfamily. RNA M5U methyltransferase family.</text>
</comment>
<dbReference type="Pfam" id="PF05958">
    <property type="entry name" value="tRNA_U5-meth_tr"/>
    <property type="match status" value="1"/>
</dbReference>
<feature type="binding site" evidence="4">
    <location>
        <position position="390"/>
    </location>
    <ligand>
        <name>S-adenosyl-L-methionine</name>
        <dbReference type="ChEBI" id="CHEBI:59789"/>
    </ligand>
</feature>
<evidence type="ECO:0000256" key="1">
    <source>
        <dbReference type="ARBA" id="ARBA00022603"/>
    </source>
</evidence>
<keyword evidence="1 4" id="KW-0489">Methyltransferase</keyword>
<feature type="binding site" evidence="4">
    <location>
        <position position="342"/>
    </location>
    <ligand>
        <name>S-adenosyl-L-methionine</name>
        <dbReference type="ChEBI" id="CHEBI:59789"/>
    </ligand>
</feature>
<dbReference type="InterPro" id="IPR002792">
    <property type="entry name" value="TRAM_dom"/>
</dbReference>
<protein>
    <submittedName>
        <fullName evidence="7">RNA methyltransferase</fullName>
    </submittedName>
</protein>
<keyword evidence="3 4" id="KW-0949">S-adenosyl-L-methionine</keyword>
<keyword evidence="2 4" id="KW-0808">Transferase</keyword>
<dbReference type="OrthoDB" id="9804590at2"/>
<dbReference type="Gene3D" id="2.40.50.140">
    <property type="entry name" value="Nucleic acid-binding proteins"/>
    <property type="match status" value="1"/>
</dbReference>
<dbReference type="InterPro" id="IPR012340">
    <property type="entry name" value="NA-bd_OB-fold"/>
</dbReference>
<dbReference type="PANTHER" id="PTHR11061">
    <property type="entry name" value="RNA M5U METHYLTRANSFERASE"/>
    <property type="match status" value="1"/>
</dbReference>
<dbReference type="InterPro" id="IPR029063">
    <property type="entry name" value="SAM-dependent_MTases_sf"/>
</dbReference>
<dbReference type="InterPro" id="IPR030391">
    <property type="entry name" value="MeTrfase_TrmA_CS"/>
</dbReference>
<evidence type="ECO:0000256" key="5">
    <source>
        <dbReference type="PROSITE-ProRule" id="PRU10015"/>
    </source>
</evidence>
<dbReference type="EMBL" id="BDGJ01000020">
    <property type="protein sequence ID" value="GAW91574.1"/>
    <property type="molecule type" value="Genomic_DNA"/>
</dbReference>
<evidence type="ECO:0000256" key="3">
    <source>
        <dbReference type="ARBA" id="ARBA00022691"/>
    </source>
</evidence>
<feature type="binding site" evidence="4">
    <location>
        <position position="321"/>
    </location>
    <ligand>
        <name>S-adenosyl-L-methionine</name>
        <dbReference type="ChEBI" id="CHEBI:59789"/>
    </ligand>
</feature>
<feature type="binding site" evidence="4">
    <location>
        <position position="292"/>
    </location>
    <ligand>
        <name>S-adenosyl-L-methionine</name>
        <dbReference type="ChEBI" id="CHEBI:59789"/>
    </ligand>
</feature>
<dbReference type="Pfam" id="PF01938">
    <property type="entry name" value="TRAM"/>
    <property type="match status" value="1"/>
</dbReference>
<dbReference type="NCBIfam" id="TIGR00479">
    <property type="entry name" value="rumA"/>
    <property type="match status" value="1"/>
</dbReference>
<dbReference type="InterPro" id="IPR030390">
    <property type="entry name" value="MeTrfase_TrmA_AS"/>
</dbReference>
<dbReference type="SUPFAM" id="SSF50249">
    <property type="entry name" value="Nucleic acid-binding proteins"/>
    <property type="match status" value="1"/>
</dbReference>
<feature type="active site" evidence="5">
    <location>
        <position position="417"/>
    </location>
</feature>
<dbReference type="PROSITE" id="PS50926">
    <property type="entry name" value="TRAM"/>
    <property type="match status" value="1"/>
</dbReference>